<proteinExistence type="inferred from homology"/>
<reference evidence="4" key="1">
    <citation type="journal article" date="2019" name="Int. J. Syst. Evol. Microbiol.">
        <title>The Global Catalogue of Microorganisms (GCM) 10K type strain sequencing project: providing services to taxonomists for standard genome sequencing and annotation.</title>
        <authorList>
            <consortium name="The Broad Institute Genomics Platform"/>
            <consortium name="The Broad Institute Genome Sequencing Center for Infectious Disease"/>
            <person name="Wu L."/>
            <person name="Ma J."/>
        </authorList>
    </citation>
    <scope>NUCLEOTIDE SEQUENCE [LARGE SCALE GENOMIC DNA]</scope>
    <source>
        <strain evidence="4">JCM 17666</strain>
    </source>
</reference>
<comment type="caution">
    <text evidence="3">The sequence shown here is derived from an EMBL/GenBank/DDBJ whole genome shotgun (WGS) entry which is preliminary data.</text>
</comment>
<dbReference type="RefSeq" id="WP_345248743.1">
    <property type="nucleotide sequence ID" value="NZ_BAABFO010000007.1"/>
</dbReference>
<dbReference type="PIRSF" id="PIRSF017082">
    <property type="entry name" value="YflP"/>
    <property type="match status" value="1"/>
</dbReference>
<keyword evidence="2" id="KW-0732">Signal</keyword>
<protein>
    <submittedName>
        <fullName evidence="3">Tripartite tricarboxylate transporter substrate binding protein</fullName>
    </submittedName>
</protein>
<dbReference type="CDD" id="cd13578">
    <property type="entry name" value="PBP2_Bug27"/>
    <property type="match status" value="1"/>
</dbReference>
<evidence type="ECO:0000313" key="3">
    <source>
        <dbReference type="EMBL" id="GAA4331057.1"/>
    </source>
</evidence>
<keyword evidence="4" id="KW-1185">Reference proteome</keyword>
<organism evidence="3 4">
    <name type="scientific">Pigmentiphaga soli</name>
    <dbReference type="NCBI Taxonomy" id="1007095"/>
    <lineage>
        <taxon>Bacteria</taxon>
        <taxon>Pseudomonadati</taxon>
        <taxon>Pseudomonadota</taxon>
        <taxon>Betaproteobacteria</taxon>
        <taxon>Burkholderiales</taxon>
        <taxon>Alcaligenaceae</taxon>
        <taxon>Pigmentiphaga</taxon>
    </lineage>
</organism>
<dbReference type="InterPro" id="IPR042100">
    <property type="entry name" value="Bug_dom1"/>
</dbReference>
<gene>
    <name evidence="3" type="ORF">GCM10023144_19300</name>
</gene>
<comment type="similarity">
    <text evidence="1">Belongs to the UPF0065 (bug) family.</text>
</comment>
<feature type="chain" id="PRO_5046886856" evidence="2">
    <location>
        <begin position="27"/>
        <end position="326"/>
    </location>
</feature>
<dbReference type="Gene3D" id="3.40.190.10">
    <property type="entry name" value="Periplasmic binding protein-like II"/>
    <property type="match status" value="1"/>
</dbReference>
<name>A0ABP8GWR4_9BURK</name>
<evidence type="ECO:0000313" key="4">
    <source>
        <dbReference type="Proteomes" id="UP001501671"/>
    </source>
</evidence>
<dbReference type="InterPro" id="IPR005064">
    <property type="entry name" value="BUG"/>
</dbReference>
<feature type="signal peptide" evidence="2">
    <location>
        <begin position="1"/>
        <end position="26"/>
    </location>
</feature>
<evidence type="ECO:0000256" key="2">
    <source>
        <dbReference type="SAM" id="SignalP"/>
    </source>
</evidence>
<dbReference type="Proteomes" id="UP001501671">
    <property type="component" value="Unassembled WGS sequence"/>
</dbReference>
<dbReference type="Pfam" id="PF03401">
    <property type="entry name" value="TctC"/>
    <property type="match status" value="1"/>
</dbReference>
<accession>A0ABP8GWR4</accession>
<dbReference type="SUPFAM" id="SSF53850">
    <property type="entry name" value="Periplasmic binding protein-like II"/>
    <property type="match status" value="1"/>
</dbReference>
<dbReference type="PANTHER" id="PTHR42928">
    <property type="entry name" value="TRICARBOXYLATE-BINDING PROTEIN"/>
    <property type="match status" value="1"/>
</dbReference>
<evidence type="ECO:0000256" key="1">
    <source>
        <dbReference type="ARBA" id="ARBA00006987"/>
    </source>
</evidence>
<dbReference type="EMBL" id="BAABFO010000007">
    <property type="protein sequence ID" value="GAA4331057.1"/>
    <property type="molecule type" value="Genomic_DNA"/>
</dbReference>
<dbReference type="Gene3D" id="3.40.190.150">
    <property type="entry name" value="Bordetella uptake gene, domain 1"/>
    <property type="match status" value="1"/>
</dbReference>
<sequence length="326" mass="34767">MNWRMTVAYAVAALAASLALPGYAAAADYPDKPIRMVCPFPPGGTTDFVARMIAQKLSEAWGQEVVVDNRPGAGGIIGTEMVAKAAPDGYTVLLGSITTHAINPALYAHMNYDPIKDFQPVTLAVSSPQVLVVHPAVPARSLAEFIALAKAQPGKLNYASSGIGTSPNVTFEMFKSMAGINVIHVPYKGTGPANTDLVGGHVQAMISGIAALMPYIKSGQMRPLAVTTKARAPALPALPTFDEAGVPDFDVSSWFGVFLPAHTPPTVVSKMNREIRRIVADPEVRRLFIEQGADPSSNTPEEFTAFVKSEKQRWGKVIKDARIQGE</sequence>
<dbReference type="PANTHER" id="PTHR42928:SF5">
    <property type="entry name" value="BLR1237 PROTEIN"/>
    <property type="match status" value="1"/>
</dbReference>